<dbReference type="GO" id="GO:0030170">
    <property type="term" value="F:pyridoxal phosphate binding"/>
    <property type="evidence" value="ECO:0007669"/>
    <property type="project" value="InterPro"/>
</dbReference>
<evidence type="ECO:0000256" key="4">
    <source>
        <dbReference type="ARBA" id="ARBA00022898"/>
    </source>
</evidence>
<dbReference type="SUPFAM" id="SSF53383">
    <property type="entry name" value="PLP-dependent transferases"/>
    <property type="match status" value="1"/>
</dbReference>
<keyword evidence="4" id="KW-0663">Pyridoxal phosphate</keyword>
<name>A0A921MF46_9MICO</name>
<comment type="caution">
    <text evidence="6">The sequence shown here is derived from an EMBL/GenBank/DDBJ whole genome shotgun (WGS) entry which is preliminary data.</text>
</comment>
<proteinExistence type="predicted"/>
<dbReference type="Gene3D" id="3.90.1150.10">
    <property type="entry name" value="Aspartate Aminotransferase, domain 1"/>
    <property type="match status" value="1"/>
</dbReference>
<dbReference type="InterPro" id="IPR015422">
    <property type="entry name" value="PyrdxlP-dep_Trfase_small"/>
</dbReference>
<feature type="domain" description="Aminotransferase class I/classII large" evidence="5">
    <location>
        <begin position="53"/>
        <end position="415"/>
    </location>
</feature>
<keyword evidence="3" id="KW-0808">Transferase</keyword>
<dbReference type="InterPro" id="IPR051326">
    <property type="entry name" value="Kynurenine-oxoglutarate_AT"/>
</dbReference>
<dbReference type="AlphaFoldDB" id="A0A921MF46"/>
<dbReference type="GO" id="GO:0016212">
    <property type="term" value="F:kynurenine-oxoglutarate transaminase activity"/>
    <property type="evidence" value="ECO:0007669"/>
    <property type="project" value="TreeGrafter"/>
</dbReference>
<dbReference type="Pfam" id="PF00155">
    <property type="entry name" value="Aminotran_1_2"/>
    <property type="match status" value="1"/>
</dbReference>
<dbReference type="Gene3D" id="3.40.640.10">
    <property type="entry name" value="Type I PLP-dependent aspartate aminotransferase-like (Major domain)"/>
    <property type="match status" value="1"/>
</dbReference>
<dbReference type="InterPro" id="IPR004839">
    <property type="entry name" value="Aminotransferase_I/II_large"/>
</dbReference>
<sequence>MSAADAPRALPGSLAGEQPVWHRMSQAAGLVSPTGEVQETIFGRMTQLALSVDAVNLGQGAPGDPTPDFLIEAAHRAMLDGANQYPPPAGAPALREAIAEQRLRDWGHRVDPQDVLVTTGATEALTAAIVALAPLGTDVVVLEPYYDSYAAAAQLAGARLVPVGLDLREDGADVDLDRLAAAITDRTSIVLLNTPHNPTGLVLSEEQIVRIGALAAQADAWLLTDEVYEHLVFDGTHVAPATVLDDPRVVTVSSAGKTFNATGWKIGWVIGSPEVITAVRAVKQYLTFATGAPFQPAIATALTDHGDFGARNAQELARRRDVLTAALREVPGVRVVPAASGYFVLADFGHLVEEQGVTGGASALNEHLSREVGVTGIPAPALCAAGSPTAQALETVIRYSFCRTAAEVDEAAARLRASVRG</sequence>
<dbReference type="CDD" id="cd00609">
    <property type="entry name" value="AAT_like"/>
    <property type="match status" value="1"/>
</dbReference>
<gene>
    <name evidence="6" type="ORF">K8V08_11330</name>
</gene>
<organism evidence="6 7">
    <name type="scientific">Brevibacterium senegalense</name>
    <dbReference type="NCBI Taxonomy" id="1033736"/>
    <lineage>
        <taxon>Bacteria</taxon>
        <taxon>Bacillati</taxon>
        <taxon>Actinomycetota</taxon>
        <taxon>Actinomycetes</taxon>
        <taxon>Micrococcales</taxon>
        <taxon>Brevibacteriaceae</taxon>
        <taxon>Brevibacterium</taxon>
    </lineage>
</organism>
<evidence type="ECO:0000313" key="6">
    <source>
        <dbReference type="EMBL" id="HJG80992.1"/>
    </source>
</evidence>
<dbReference type="PANTHER" id="PTHR43807:SF20">
    <property type="entry name" value="FI04487P"/>
    <property type="match status" value="1"/>
</dbReference>
<dbReference type="Proteomes" id="UP000784435">
    <property type="component" value="Unassembled WGS sequence"/>
</dbReference>
<keyword evidence="2 6" id="KW-0032">Aminotransferase</keyword>
<evidence type="ECO:0000256" key="2">
    <source>
        <dbReference type="ARBA" id="ARBA00022576"/>
    </source>
</evidence>
<evidence type="ECO:0000259" key="5">
    <source>
        <dbReference type="Pfam" id="PF00155"/>
    </source>
</evidence>
<reference evidence="6" key="1">
    <citation type="journal article" date="2021" name="PeerJ">
        <title>Extensive microbial diversity within the chicken gut microbiome revealed by metagenomics and culture.</title>
        <authorList>
            <person name="Gilroy R."/>
            <person name="Ravi A."/>
            <person name="Getino M."/>
            <person name="Pursley I."/>
            <person name="Horton D.L."/>
            <person name="Alikhan N.F."/>
            <person name="Baker D."/>
            <person name="Gharbi K."/>
            <person name="Hall N."/>
            <person name="Watson M."/>
            <person name="Adriaenssens E.M."/>
            <person name="Foster-Nyarko E."/>
            <person name="Jarju S."/>
            <person name="Secka A."/>
            <person name="Antonio M."/>
            <person name="Oren A."/>
            <person name="Chaudhuri R.R."/>
            <person name="La Ragione R."/>
            <person name="Hildebrand F."/>
            <person name="Pallen M.J."/>
        </authorList>
    </citation>
    <scope>NUCLEOTIDE SEQUENCE</scope>
    <source>
        <strain evidence="6">ChiGjej5B5-7349</strain>
    </source>
</reference>
<dbReference type="EMBL" id="DYUK01000245">
    <property type="protein sequence ID" value="HJG80992.1"/>
    <property type="molecule type" value="Genomic_DNA"/>
</dbReference>
<dbReference type="InterPro" id="IPR015424">
    <property type="entry name" value="PyrdxlP-dep_Trfase"/>
</dbReference>
<accession>A0A921MF46</accession>
<dbReference type="InterPro" id="IPR015421">
    <property type="entry name" value="PyrdxlP-dep_Trfase_major"/>
</dbReference>
<evidence type="ECO:0000256" key="3">
    <source>
        <dbReference type="ARBA" id="ARBA00022679"/>
    </source>
</evidence>
<dbReference type="GO" id="GO:0005737">
    <property type="term" value="C:cytoplasm"/>
    <property type="evidence" value="ECO:0007669"/>
    <property type="project" value="TreeGrafter"/>
</dbReference>
<reference evidence="6" key="2">
    <citation type="submission" date="2021-09" db="EMBL/GenBank/DDBJ databases">
        <authorList>
            <person name="Gilroy R."/>
        </authorList>
    </citation>
    <scope>NUCLEOTIDE SEQUENCE</scope>
    <source>
        <strain evidence="6">ChiGjej5B5-7349</strain>
    </source>
</reference>
<protein>
    <submittedName>
        <fullName evidence="6">Aminotransferase class I/II-fold pyridoxal phosphate-dependent enzyme</fullName>
    </submittedName>
</protein>
<evidence type="ECO:0000256" key="1">
    <source>
        <dbReference type="ARBA" id="ARBA00001933"/>
    </source>
</evidence>
<evidence type="ECO:0000313" key="7">
    <source>
        <dbReference type="Proteomes" id="UP000784435"/>
    </source>
</evidence>
<dbReference type="PANTHER" id="PTHR43807">
    <property type="entry name" value="FI04487P"/>
    <property type="match status" value="1"/>
</dbReference>
<comment type="cofactor">
    <cofactor evidence="1">
        <name>pyridoxal 5'-phosphate</name>
        <dbReference type="ChEBI" id="CHEBI:597326"/>
    </cofactor>
</comment>